<comment type="caution">
    <text evidence="1">The sequence shown here is derived from an EMBL/GenBank/DDBJ whole genome shotgun (WGS) entry which is preliminary data.</text>
</comment>
<name>A0ACA9P1W4_9GLOM</name>
<dbReference type="Proteomes" id="UP000789920">
    <property type="component" value="Unassembled WGS sequence"/>
</dbReference>
<feature type="non-terminal residue" evidence="1">
    <location>
        <position position="1"/>
    </location>
</feature>
<keyword evidence="2" id="KW-1185">Reference proteome</keyword>
<evidence type="ECO:0000313" key="2">
    <source>
        <dbReference type="Proteomes" id="UP000789920"/>
    </source>
</evidence>
<accession>A0ACA9P1W4</accession>
<sequence>AELSLFLENIENNLLIWHESVIDPAQNDSILEYNLNKLVTEKCYPLVEHENNLMIWYKDVINSIQNSKLVMESFFVENSTEYNHLVEQDNSLMIEYESAQNGNTIGNDRIYTKEQVDSQSSDIEYSQESIGLENAAYISVGNIFFRGK</sequence>
<proteinExistence type="predicted"/>
<gene>
    <name evidence="1" type="ORF">RPERSI_LOCUS9041</name>
</gene>
<evidence type="ECO:0000313" key="1">
    <source>
        <dbReference type="EMBL" id="CAG8679432.1"/>
    </source>
</evidence>
<organism evidence="1 2">
    <name type="scientific">Racocetra persica</name>
    <dbReference type="NCBI Taxonomy" id="160502"/>
    <lineage>
        <taxon>Eukaryota</taxon>
        <taxon>Fungi</taxon>
        <taxon>Fungi incertae sedis</taxon>
        <taxon>Mucoromycota</taxon>
        <taxon>Glomeromycotina</taxon>
        <taxon>Glomeromycetes</taxon>
        <taxon>Diversisporales</taxon>
        <taxon>Gigasporaceae</taxon>
        <taxon>Racocetra</taxon>
    </lineage>
</organism>
<protein>
    <submittedName>
        <fullName evidence="1">998_t:CDS:1</fullName>
    </submittedName>
</protein>
<reference evidence="1" key="1">
    <citation type="submission" date="2021-06" db="EMBL/GenBank/DDBJ databases">
        <authorList>
            <person name="Kallberg Y."/>
            <person name="Tangrot J."/>
            <person name="Rosling A."/>
        </authorList>
    </citation>
    <scope>NUCLEOTIDE SEQUENCE</scope>
    <source>
        <strain evidence="1">MA461A</strain>
    </source>
</reference>
<dbReference type="EMBL" id="CAJVQC010016755">
    <property type="protein sequence ID" value="CAG8679432.1"/>
    <property type="molecule type" value="Genomic_DNA"/>
</dbReference>